<feature type="compositionally biased region" description="Basic and acidic residues" evidence="4">
    <location>
        <begin position="361"/>
        <end position="372"/>
    </location>
</feature>
<gene>
    <name evidence="8" type="primary">LOC106532521</name>
</gene>
<reference evidence="8" key="1">
    <citation type="submission" date="2025-08" db="UniProtKB">
        <authorList>
            <consortium name="RefSeq"/>
        </authorList>
    </citation>
    <scope>IDENTIFICATION</scope>
    <source>
        <strain evidence="8">Quisiro</strain>
        <tissue evidence="8">Liver</tissue>
    </source>
</reference>
<dbReference type="SUPFAM" id="SSF50729">
    <property type="entry name" value="PH domain-like"/>
    <property type="match status" value="1"/>
</dbReference>
<protein>
    <submittedName>
        <fullName evidence="8">Signal-transducing adaptor protein 1 isoform X1</fullName>
    </submittedName>
</protein>
<feature type="domain" description="SH2" evidence="5">
    <location>
        <begin position="168"/>
        <end position="243"/>
    </location>
</feature>
<dbReference type="InterPro" id="IPR011993">
    <property type="entry name" value="PH-like_dom_sf"/>
</dbReference>
<dbReference type="SMART" id="SM00252">
    <property type="entry name" value="SH2"/>
    <property type="match status" value="1"/>
</dbReference>
<dbReference type="PANTHER" id="PTHR16186">
    <property type="entry name" value="SIGNAL-TRANSDUCING ADAPTOR PROTEIN-RELATED"/>
    <property type="match status" value="1"/>
</dbReference>
<evidence type="ECO:0000313" key="7">
    <source>
        <dbReference type="Proteomes" id="UP000192220"/>
    </source>
</evidence>
<accession>A0A2I4CVL6</accession>
<dbReference type="SMART" id="SM00233">
    <property type="entry name" value="PH"/>
    <property type="match status" value="1"/>
</dbReference>
<dbReference type="InterPro" id="IPR036860">
    <property type="entry name" value="SH2_dom_sf"/>
</dbReference>
<feature type="compositionally biased region" description="Low complexity" evidence="4">
    <location>
        <begin position="325"/>
        <end position="334"/>
    </location>
</feature>
<evidence type="ECO:0000256" key="4">
    <source>
        <dbReference type="SAM" id="MobiDB-lite"/>
    </source>
</evidence>
<evidence type="ECO:0000259" key="5">
    <source>
        <dbReference type="PROSITE" id="PS50001"/>
    </source>
</evidence>
<dbReference type="Pfam" id="PF00169">
    <property type="entry name" value="PH"/>
    <property type="match status" value="1"/>
</dbReference>
<dbReference type="KEGG" id="alim:106532521"/>
<dbReference type="InterPro" id="IPR039111">
    <property type="entry name" value="STAP1/STAP2"/>
</dbReference>
<feature type="domain" description="PH" evidence="6">
    <location>
        <begin position="14"/>
        <end position="112"/>
    </location>
</feature>
<evidence type="ECO:0000256" key="2">
    <source>
        <dbReference type="ARBA" id="ARBA00022999"/>
    </source>
</evidence>
<dbReference type="PROSITE" id="PS50003">
    <property type="entry name" value="PH_DOMAIN"/>
    <property type="match status" value="1"/>
</dbReference>
<sequence>MAMRKGRKKSQLPECYYEGYLEKMSFRDQTSQKLWTCLCGNTLFFFSDKRDSDYLDKVDLTALISVEDDDNPDNETYSTRFTVQLRSGSLKFIASSTEARELWKGFILSVGQLSVPSSLNLLPGQIHMMGDAVHKEQERQADISPSAATDCTPPNTIQSDMPSCFFEVPRLEAELLLEREASKGNLLMRPGRSLNSYAITIRMESTGAIFKHYRVLCDENEGFYIALAEPVFGKTLQDLVDHFVKINKDSFKPLVIEAHYDDKICFISSDKESGERTLQPLLASPAAAPHKHVDEKLTTTEAEAGGEQKSSLADMEYDEKESRDSSAVASSSVAPPRRILMPPSPFPRKGSVASPANNQGDSRKLRNTEEQRRLLMPAISELKLKLGQKLKLQD</sequence>
<dbReference type="GO" id="GO:0035591">
    <property type="term" value="F:signaling adaptor activity"/>
    <property type="evidence" value="ECO:0007669"/>
    <property type="project" value="InterPro"/>
</dbReference>
<evidence type="ECO:0000259" key="6">
    <source>
        <dbReference type="PROSITE" id="PS50003"/>
    </source>
</evidence>
<dbReference type="RefSeq" id="XP_013884041.1">
    <property type="nucleotide sequence ID" value="XM_014028587.1"/>
</dbReference>
<dbReference type="Proteomes" id="UP000192220">
    <property type="component" value="Unplaced"/>
</dbReference>
<dbReference type="STRING" id="52670.A0A2I4CVL6"/>
<evidence type="ECO:0000313" key="8">
    <source>
        <dbReference type="RefSeq" id="XP_013884041.1"/>
    </source>
</evidence>
<dbReference type="Pfam" id="PF00017">
    <property type="entry name" value="SH2"/>
    <property type="match status" value="1"/>
</dbReference>
<dbReference type="OrthoDB" id="6086001at2759"/>
<keyword evidence="1" id="KW-0597">Phosphoprotein</keyword>
<dbReference type="AlphaFoldDB" id="A0A2I4CVL6"/>
<dbReference type="PROSITE" id="PS50001">
    <property type="entry name" value="SH2"/>
    <property type="match status" value="1"/>
</dbReference>
<dbReference type="Gene3D" id="3.30.505.10">
    <property type="entry name" value="SH2 domain"/>
    <property type="match status" value="1"/>
</dbReference>
<keyword evidence="2 3" id="KW-0727">SH2 domain</keyword>
<dbReference type="GeneID" id="106532521"/>
<dbReference type="InterPro" id="IPR000980">
    <property type="entry name" value="SH2"/>
</dbReference>
<dbReference type="InterPro" id="IPR001849">
    <property type="entry name" value="PH_domain"/>
</dbReference>
<evidence type="ECO:0000256" key="1">
    <source>
        <dbReference type="ARBA" id="ARBA00022553"/>
    </source>
</evidence>
<dbReference type="InParanoid" id="A0A2I4CVL6"/>
<dbReference type="Gene3D" id="2.30.29.30">
    <property type="entry name" value="Pleckstrin-homology domain (PH domain)/Phosphotyrosine-binding domain (PTB)"/>
    <property type="match status" value="1"/>
</dbReference>
<name>A0A2I4CVL6_AUSLI</name>
<proteinExistence type="predicted"/>
<organism evidence="7 8">
    <name type="scientific">Austrofundulus limnaeus</name>
    <name type="common">Annual killifish</name>
    <dbReference type="NCBI Taxonomy" id="52670"/>
    <lineage>
        <taxon>Eukaryota</taxon>
        <taxon>Metazoa</taxon>
        <taxon>Chordata</taxon>
        <taxon>Craniata</taxon>
        <taxon>Vertebrata</taxon>
        <taxon>Euteleostomi</taxon>
        <taxon>Actinopterygii</taxon>
        <taxon>Neopterygii</taxon>
        <taxon>Teleostei</taxon>
        <taxon>Neoteleostei</taxon>
        <taxon>Acanthomorphata</taxon>
        <taxon>Ovalentaria</taxon>
        <taxon>Atherinomorphae</taxon>
        <taxon>Cyprinodontiformes</taxon>
        <taxon>Rivulidae</taxon>
        <taxon>Austrofundulus</taxon>
    </lineage>
</organism>
<dbReference type="PANTHER" id="PTHR16186:SF11">
    <property type="entry name" value="SIGNAL-TRANSDUCING ADAPTOR PROTEIN 2"/>
    <property type="match status" value="1"/>
</dbReference>
<evidence type="ECO:0000256" key="3">
    <source>
        <dbReference type="PROSITE-ProRule" id="PRU00191"/>
    </source>
</evidence>
<keyword evidence="7" id="KW-1185">Reference proteome</keyword>
<feature type="region of interest" description="Disordered" evidence="4">
    <location>
        <begin position="300"/>
        <end position="372"/>
    </location>
</feature>
<dbReference type="SUPFAM" id="SSF55550">
    <property type="entry name" value="SH2 domain"/>
    <property type="match status" value="1"/>
</dbReference>